<sequence>MLMRRALRLLAPLVLAAAASAAQAPADLAARCAALPAALVPSLPKRPVARLSASPEGLGAPGTLTLRARVEGWALQASLSVRAERRWDERGGLLDLWAGGALERTLAYGPLQAADNGMHTFTLRAQVCYRSGGAVAGEEITAQARVPVFIPWSTGDLPWLVWREAEAANYIKGVLNDVTGGQPMFIEGLVTGLADPVRAVLRDYLVKGYLNQGNYPPSCSGLCYAVAPVQVRLYAVDGARAGGLFQLGWAQLGLYGGHKDSRAFEVGGKGVAGVLLVRGYRHDYILLSGKGDFSDPQVQVVEMPKGGAEGLRQALALAALQSQAKEVRP</sequence>
<dbReference type="AlphaFoldDB" id="A0A399DXR9"/>
<accession>A0A399DXR9</accession>
<protein>
    <submittedName>
        <fullName evidence="2">Uncharacterized protein</fullName>
    </submittedName>
</protein>
<dbReference type="Proteomes" id="UP000265715">
    <property type="component" value="Unassembled WGS sequence"/>
</dbReference>
<feature type="signal peptide" evidence="1">
    <location>
        <begin position="1"/>
        <end position="24"/>
    </location>
</feature>
<dbReference type="EMBL" id="QXDL01000333">
    <property type="protein sequence ID" value="RIH76058.1"/>
    <property type="molecule type" value="Genomic_DNA"/>
</dbReference>
<evidence type="ECO:0000256" key="1">
    <source>
        <dbReference type="SAM" id="SignalP"/>
    </source>
</evidence>
<dbReference type="OrthoDB" id="34438at2"/>
<reference evidence="2 3" key="1">
    <citation type="submission" date="2018-08" db="EMBL/GenBank/DDBJ databases">
        <title>Meiothermus terrae DSM 26712 genome sequencing project.</title>
        <authorList>
            <person name="Da Costa M.S."/>
            <person name="Albuquerque L."/>
            <person name="Raposo P."/>
            <person name="Froufe H.J.C."/>
            <person name="Barroso C.S."/>
            <person name="Egas C."/>
        </authorList>
    </citation>
    <scope>NUCLEOTIDE SEQUENCE [LARGE SCALE GENOMIC DNA]</scope>
    <source>
        <strain evidence="2 3">DSM 26712</strain>
    </source>
</reference>
<evidence type="ECO:0000313" key="3">
    <source>
        <dbReference type="Proteomes" id="UP000265715"/>
    </source>
</evidence>
<keyword evidence="1" id="KW-0732">Signal</keyword>
<proteinExistence type="predicted"/>
<dbReference type="RefSeq" id="WP_119316743.1">
    <property type="nucleotide sequence ID" value="NZ_QXDL01000333.1"/>
</dbReference>
<evidence type="ECO:0000313" key="2">
    <source>
        <dbReference type="EMBL" id="RIH76058.1"/>
    </source>
</evidence>
<gene>
    <name evidence="2" type="ORF">Mterra_03916</name>
</gene>
<organism evidence="2 3">
    <name type="scientific">Calidithermus terrae</name>
    <dbReference type="NCBI Taxonomy" id="1408545"/>
    <lineage>
        <taxon>Bacteria</taxon>
        <taxon>Thermotogati</taxon>
        <taxon>Deinococcota</taxon>
        <taxon>Deinococci</taxon>
        <taxon>Thermales</taxon>
        <taxon>Thermaceae</taxon>
        <taxon>Calidithermus</taxon>
    </lineage>
</organism>
<keyword evidence="3" id="KW-1185">Reference proteome</keyword>
<name>A0A399DXR9_9DEIN</name>
<feature type="chain" id="PRO_5017395003" evidence="1">
    <location>
        <begin position="25"/>
        <end position="329"/>
    </location>
</feature>
<comment type="caution">
    <text evidence="2">The sequence shown here is derived from an EMBL/GenBank/DDBJ whole genome shotgun (WGS) entry which is preliminary data.</text>
</comment>